<gene>
    <name evidence="3" type="ORF">FBUS_02051</name>
</gene>
<organism evidence="3 4">
    <name type="scientific">Fasciolopsis buskii</name>
    <dbReference type="NCBI Taxonomy" id="27845"/>
    <lineage>
        <taxon>Eukaryota</taxon>
        <taxon>Metazoa</taxon>
        <taxon>Spiralia</taxon>
        <taxon>Lophotrochozoa</taxon>
        <taxon>Platyhelminthes</taxon>
        <taxon>Trematoda</taxon>
        <taxon>Digenea</taxon>
        <taxon>Plagiorchiida</taxon>
        <taxon>Echinostomata</taxon>
        <taxon>Echinostomatoidea</taxon>
        <taxon>Fasciolidae</taxon>
        <taxon>Fasciolopsis</taxon>
    </lineage>
</organism>
<dbReference type="Gene3D" id="3.90.70.10">
    <property type="entry name" value="Cysteine proteinases"/>
    <property type="match status" value="1"/>
</dbReference>
<protein>
    <submittedName>
        <fullName evidence="3">Ubiquitin carboxyl terminal hydrolase 47</fullName>
    </submittedName>
</protein>
<dbReference type="GO" id="GO:0004843">
    <property type="term" value="F:cysteine-type deubiquitinase activity"/>
    <property type="evidence" value="ECO:0007669"/>
    <property type="project" value="InterPro"/>
</dbReference>
<comment type="caution">
    <text evidence="3">The sequence shown here is derived from an EMBL/GenBank/DDBJ whole genome shotgun (WGS) entry which is preliminary data.</text>
</comment>
<feature type="region of interest" description="Disordered" evidence="1">
    <location>
        <begin position="436"/>
        <end position="517"/>
    </location>
</feature>
<dbReference type="CDD" id="cd02257">
    <property type="entry name" value="Peptidase_C19"/>
    <property type="match status" value="1"/>
</dbReference>
<evidence type="ECO:0000259" key="2">
    <source>
        <dbReference type="PROSITE" id="PS50235"/>
    </source>
</evidence>
<feature type="compositionally biased region" description="Low complexity" evidence="1">
    <location>
        <begin position="508"/>
        <end position="517"/>
    </location>
</feature>
<feature type="compositionally biased region" description="Polar residues" evidence="1">
    <location>
        <begin position="165"/>
        <end position="176"/>
    </location>
</feature>
<name>A0A8E0RLF7_9TREM</name>
<feature type="compositionally biased region" description="Polar residues" evidence="1">
    <location>
        <begin position="494"/>
        <end position="507"/>
    </location>
</feature>
<dbReference type="PROSITE" id="PS50235">
    <property type="entry name" value="USP_3"/>
    <property type="match status" value="1"/>
</dbReference>
<dbReference type="OrthoDB" id="289038at2759"/>
<feature type="compositionally biased region" description="Basic residues" evidence="1">
    <location>
        <begin position="474"/>
        <end position="485"/>
    </location>
</feature>
<dbReference type="InterPro" id="IPR018200">
    <property type="entry name" value="USP_CS"/>
</dbReference>
<evidence type="ECO:0000256" key="1">
    <source>
        <dbReference type="SAM" id="MobiDB-lite"/>
    </source>
</evidence>
<accession>A0A8E0RLF7</accession>
<proteinExistence type="predicted"/>
<dbReference type="Proteomes" id="UP000728185">
    <property type="component" value="Unassembled WGS sequence"/>
</dbReference>
<dbReference type="GO" id="GO:0005634">
    <property type="term" value="C:nucleus"/>
    <property type="evidence" value="ECO:0007669"/>
    <property type="project" value="TreeGrafter"/>
</dbReference>
<dbReference type="SUPFAM" id="SSF54001">
    <property type="entry name" value="Cysteine proteinases"/>
    <property type="match status" value="1"/>
</dbReference>
<dbReference type="InterPro" id="IPR001394">
    <property type="entry name" value="Peptidase_C19_UCH"/>
</dbReference>
<feature type="compositionally biased region" description="Basic and acidic residues" evidence="1">
    <location>
        <begin position="712"/>
        <end position="728"/>
    </location>
</feature>
<evidence type="ECO:0000313" key="3">
    <source>
        <dbReference type="EMBL" id="KAA0184300.1"/>
    </source>
</evidence>
<dbReference type="PANTHER" id="PTHR24006:SF702">
    <property type="entry name" value="UBIQUITIN CARBOXYL-TERMINAL HYDROLASE 47"/>
    <property type="match status" value="1"/>
</dbReference>
<reference evidence="3" key="1">
    <citation type="submission" date="2019-05" db="EMBL/GenBank/DDBJ databases">
        <title>Annotation for the trematode Fasciolopsis buski.</title>
        <authorList>
            <person name="Choi Y.-J."/>
        </authorList>
    </citation>
    <scope>NUCLEOTIDE SEQUENCE</scope>
    <source>
        <strain evidence="3">HT</strain>
        <tissue evidence="3">Whole worm</tissue>
    </source>
</reference>
<sequence>MINDLYRGVQCTRIRCLRCGHISERNDEFQDINLSVMDHDSVEASLVAHTQLERLTGENQYFCDSCQCKVDAVKITRFEELPPILTLSLSRFYFDAKHMQSVKLEKMCSFPFLLDMSSFLMNRANKKAEYNLFSIVLHVGGSTGGGHYHAYIKDPYGTVRETSKDSASASEFNANNKWPDPNIQAPVRTSKSTMDSPDRVMNLKKGSLDGLIPFADGERASISSCFVLSETDPNSRSKKIAEGDFHRNVDQSAKPISPRRLMEVKTGTQVSRQNSWRPVANLSNLPTLSSTLVKKNEKTIKQEVTPGRTNLLSKDRAHRFSRMPLCKDGTLDADTISELEGRLRTELTFENTTEVVDTVNRNTEQPVKTGSMSKPVIRLRRSAQSFQVHPNAKARRSRNLNKATDAISVFPIKCRTPSRSVIPRCRSVHVVGYEPEKFSPKQGKKKNREMTKSSKPMFLVRQNRTSSFRENLHSKHPTRCRRPRRVPSSGFPALQTSQHNSVPRHTTSSLSSPSASPVIERRFELRDTPPVPAYSLSRSVWRSRLFDGLSVEEVHSSNHLQSNAIHPPLHRGDPQCSSSPVLHHSERTHISEDLSDPITTRIPHAVQRLPEDHVNLGNIPTIQRMHAKLPSKCTQSCETVTGSSNVNSRTNMLYGESNKLYSSTDQNKYSQTMEGFIANSEQLEEVESSVKNKSTGRSSGVDLIVEQEMDKDDCPEREKLPKNDRKIETAPSNNTPKIRVSQQTENTTEVVFGRWFDFNDDYIVEVDPSMFSRVFEGPECAYMLFYRRTNLPSPLVATGR</sequence>
<feature type="compositionally biased region" description="Polar residues" evidence="1">
    <location>
        <begin position="730"/>
        <end position="742"/>
    </location>
</feature>
<keyword evidence="3" id="KW-0378">Hydrolase</keyword>
<dbReference type="InterPro" id="IPR038765">
    <property type="entry name" value="Papain-like_cys_pep_sf"/>
</dbReference>
<dbReference type="GO" id="GO:0005829">
    <property type="term" value="C:cytosol"/>
    <property type="evidence" value="ECO:0007669"/>
    <property type="project" value="TreeGrafter"/>
</dbReference>
<feature type="region of interest" description="Disordered" evidence="1">
    <location>
        <begin position="687"/>
        <end position="742"/>
    </location>
</feature>
<dbReference type="EMBL" id="LUCM01011194">
    <property type="protein sequence ID" value="KAA0184300.1"/>
    <property type="molecule type" value="Genomic_DNA"/>
</dbReference>
<feature type="domain" description="USP" evidence="2">
    <location>
        <begin position="1"/>
        <end position="205"/>
    </location>
</feature>
<dbReference type="PANTHER" id="PTHR24006">
    <property type="entry name" value="UBIQUITIN CARBOXYL-TERMINAL HYDROLASE"/>
    <property type="match status" value="1"/>
</dbReference>
<dbReference type="InterPro" id="IPR050164">
    <property type="entry name" value="Peptidase_C19"/>
</dbReference>
<feature type="region of interest" description="Disordered" evidence="1">
    <location>
        <begin position="164"/>
        <end position="197"/>
    </location>
</feature>
<feature type="compositionally biased region" description="Polar residues" evidence="1">
    <location>
        <begin position="689"/>
        <end position="698"/>
    </location>
</feature>
<dbReference type="PROSITE" id="PS00973">
    <property type="entry name" value="USP_2"/>
    <property type="match status" value="1"/>
</dbReference>
<dbReference type="InterPro" id="IPR028889">
    <property type="entry name" value="USP"/>
</dbReference>
<evidence type="ECO:0000313" key="4">
    <source>
        <dbReference type="Proteomes" id="UP000728185"/>
    </source>
</evidence>
<dbReference type="AlphaFoldDB" id="A0A8E0RLF7"/>
<dbReference type="Pfam" id="PF00443">
    <property type="entry name" value="UCH"/>
    <property type="match status" value="1"/>
</dbReference>
<dbReference type="GO" id="GO:0016579">
    <property type="term" value="P:protein deubiquitination"/>
    <property type="evidence" value="ECO:0007669"/>
    <property type="project" value="InterPro"/>
</dbReference>
<keyword evidence="4" id="KW-1185">Reference proteome</keyword>